<accession>A0AAN8EQN0</accession>
<keyword evidence="1" id="KW-0812">Transmembrane</keyword>
<dbReference type="EMBL" id="WIXE01023613">
    <property type="protein sequence ID" value="KAK5966326.1"/>
    <property type="molecule type" value="Genomic_DNA"/>
</dbReference>
<comment type="caution">
    <text evidence="2">The sequence shown here is derived from an EMBL/GenBank/DDBJ whole genome shotgun (WGS) entry which is preliminary data.</text>
</comment>
<reference evidence="2 3" key="1">
    <citation type="submission" date="2019-10" db="EMBL/GenBank/DDBJ databases">
        <title>Assembly and Annotation for the nematode Trichostrongylus colubriformis.</title>
        <authorList>
            <person name="Martin J."/>
        </authorList>
    </citation>
    <scope>NUCLEOTIDE SEQUENCE [LARGE SCALE GENOMIC DNA]</scope>
    <source>
        <strain evidence="2">G859</strain>
        <tissue evidence="2">Whole worm</tissue>
    </source>
</reference>
<proteinExistence type="predicted"/>
<keyword evidence="3" id="KW-1185">Reference proteome</keyword>
<name>A0AAN8EQN0_TRICO</name>
<feature type="transmembrane region" description="Helical" evidence="1">
    <location>
        <begin position="6"/>
        <end position="27"/>
    </location>
</feature>
<protein>
    <submittedName>
        <fullName evidence="2">Uncharacterized protein</fullName>
    </submittedName>
</protein>
<dbReference type="AlphaFoldDB" id="A0AAN8EQN0"/>
<evidence type="ECO:0000256" key="1">
    <source>
        <dbReference type="SAM" id="Phobius"/>
    </source>
</evidence>
<organism evidence="2 3">
    <name type="scientific">Trichostrongylus colubriformis</name>
    <name type="common">Black scour worm</name>
    <dbReference type="NCBI Taxonomy" id="6319"/>
    <lineage>
        <taxon>Eukaryota</taxon>
        <taxon>Metazoa</taxon>
        <taxon>Ecdysozoa</taxon>
        <taxon>Nematoda</taxon>
        <taxon>Chromadorea</taxon>
        <taxon>Rhabditida</taxon>
        <taxon>Rhabditina</taxon>
        <taxon>Rhabditomorpha</taxon>
        <taxon>Strongyloidea</taxon>
        <taxon>Trichostrongylidae</taxon>
        <taxon>Trichostrongylus</taxon>
    </lineage>
</organism>
<keyword evidence="1" id="KW-1133">Transmembrane helix</keyword>
<evidence type="ECO:0000313" key="2">
    <source>
        <dbReference type="EMBL" id="KAK5966326.1"/>
    </source>
</evidence>
<sequence>MVAISFVLIIGFVISFCIHVFKTYTCVRRDQSRSGARINEHAITDGGGIIPDTVGIGSNALPNESYHTCPI</sequence>
<gene>
    <name evidence="2" type="ORF">GCK32_006370</name>
</gene>
<evidence type="ECO:0000313" key="3">
    <source>
        <dbReference type="Proteomes" id="UP001331761"/>
    </source>
</evidence>
<dbReference type="Proteomes" id="UP001331761">
    <property type="component" value="Unassembled WGS sequence"/>
</dbReference>
<keyword evidence="1" id="KW-0472">Membrane</keyword>